<organism evidence="3">
    <name type="scientific">Chaetoceros debilis</name>
    <dbReference type="NCBI Taxonomy" id="122233"/>
    <lineage>
        <taxon>Eukaryota</taxon>
        <taxon>Sar</taxon>
        <taxon>Stramenopiles</taxon>
        <taxon>Ochrophyta</taxon>
        <taxon>Bacillariophyta</taxon>
        <taxon>Coscinodiscophyceae</taxon>
        <taxon>Chaetocerotophycidae</taxon>
        <taxon>Chaetocerotales</taxon>
        <taxon>Chaetocerotaceae</taxon>
        <taxon>Chaetoceros</taxon>
    </lineage>
</organism>
<feature type="domain" description="GOLD" evidence="2">
    <location>
        <begin position="54"/>
        <end position="132"/>
    </location>
</feature>
<dbReference type="Pfam" id="PF01105">
    <property type="entry name" value="EMP24_GP25L"/>
    <property type="match status" value="1"/>
</dbReference>
<evidence type="ECO:0000256" key="1">
    <source>
        <dbReference type="SAM" id="MobiDB-lite"/>
    </source>
</evidence>
<accession>A0A7S3VC34</accession>
<sequence>MTLQVEVEFELRQSSELGKPNKKTGHVQTYERHDMVRHEKKLMESLSRATKDKNVESGVKPEDLEKTKNAIAKMNRLLNEIREKQVNERHRLSIHKAVNEHSHSRMVVGSLLETVFYIAVSGFQVYTIRKWFSGNSLLGY</sequence>
<dbReference type="InterPro" id="IPR009038">
    <property type="entry name" value="GOLD_dom"/>
</dbReference>
<evidence type="ECO:0000313" key="3">
    <source>
        <dbReference type="EMBL" id="CAE0470587.1"/>
    </source>
</evidence>
<gene>
    <name evidence="3" type="ORF">CDEB00056_LOCUS15440</name>
</gene>
<dbReference type="EMBL" id="HBIO01020051">
    <property type="protein sequence ID" value="CAE0470587.1"/>
    <property type="molecule type" value="Transcribed_RNA"/>
</dbReference>
<dbReference type="AlphaFoldDB" id="A0A7S3VC34"/>
<feature type="region of interest" description="Disordered" evidence="1">
    <location>
        <begin position="45"/>
        <end position="64"/>
    </location>
</feature>
<name>A0A7S3VC34_9STRA</name>
<evidence type="ECO:0000259" key="2">
    <source>
        <dbReference type="Pfam" id="PF01105"/>
    </source>
</evidence>
<reference evidence="3" key="1">
    <citation type="submission" date="2021-01" db="EMBL/GenBank/DDBJ databases">
        <authorList>
            <person name="Corre E."/>
            <person name="Pelletier E."/>
            <person name="Niang G."/>
            <person name="Scheremetjew M."/>
            <person name="Finn R."/>
            <person name="Kale V."/>
            <person name="Holt S."/>
            <person name="Cochrane G."/>
            <person name="Meng A."/>
            <person name="Brown T."/>
            <person name="Cohen L."/>
        </authorList>
    </citation>
    <scope>NUCLEOTIDE SEQUENCE</scope>
    <source>
        <strain evidence="3">MM31A-1</strain>
    </source>
</reference>
<protein>
    <recommendedName>
        <fullName evidence="2">GOLD domain-containing protein</fullName>
    </recommendedName>
</protein>
<proteinExistence type="predicted"/>